<feature type="region of interest" description="Disordered" evidence="1">
    <location>
        <begin position="89"/>
        <end position="114"/>
    </location>
</feature>
<feature type="region of interest" description="Disordered" evidence="1">
    <location>
        <begin position="23"/>
        <end position="61"/>
    </location>
</feature>
<feature type="compositionally biased region" description="Basic and acidic residues" evidence="1">
    <location>
        <begin position="694"/>
        <end position="712"/>
    </location>
</feature>
<evidence type="ECO:0000256" key="1">
    <source>
        <dbReference type="SAM" id="MobiDB-lite"/>
    </source>
</evidence>
<dbReference type="PANTHER" id="PTHR47331">
    <property type="entry name" value="PHD-TYPE DOMAIN-CONTAINING PROTEIN"/>
    <property type="match status" value="1"/>
</dbReference>
<dbReference type="OrthoDB" id="5989194at2759"/>
<feature type="region of interest" description="Disordered" evidence="1">
    <location>
        <begin position="687"/>
        <end position="712"/>
    </location>
</feature>
<dbReference type="PANTHER" id="PTHR47331:SF6">
    <property type="entry name" value="DOUBLECORTIN DOMAIN-CONTAINING PROTEIN"/>
    <property type="match status" value="1"/>
</dbReference>
<evidence type="ECO:0000313" key="3">
    <source>
        <dbReference type="Proteomes" id="UP001152795"/>
    </source>
</evidence>
<proteinExistence type="predicted"/>
<accession>A0A6S7L474</accession>
<evidence type="ECO:0000313" key="2">
    <source>
        <dbReference type="EMBL" id="CAB4033032.1"/>
    </source>
</evidence>
<comment type="caution">
    <text evidence="2">The sequence shown here is derived from an EMBL/GenBank/DDBJ whole genome shotgun (WGS) entry which is preliminary data.</text>
</comment>
<dbReference type="Proteomes" id="UP001152795">
    <property type="component" value="Unassembled WGS sequence"/>
</dbReference>
<protein>
    <submittedName>
        <fullName evidence="2">PREDICTED: uncharacterized protein LOC107357656</fullName>
    </submittedName>
</protein>
<dbReference type="EMBL" id="CACRXK020018903">
    <property type="protein sequence ID" value="CAB4033032.1"/>
    <property type="molecule type" value="Genomic_DNA"/>
</dbReference>
<gene>
    <name evidence="2" type="ORF">PACLA_8A012397</name>
</gene>
<dbReference type="AlphaFoldDB" id="A0A6S7L474"/>
<keyword evidence="3" id="KW-1185">Reference proteome</keyword>
<name>A0A6S7L474_PARCT</name>
<reference evidence="2" key="1">
    <citation type="submission" date="2020-04" db="EMBL/GenBank/DDBJ databases">
        <authorList>
            <person name="Alioto T."/>
            <person name="Alioto T."/>
            <person name="Gomez Garrido J."/>
        </authorList>
    </citation>
    <scope>NUCLEOTIDE SEQUENCE</scope>
    <source>
        <strain evidence="2">A484AB</strain>
    </source>
</reference>
<organism evidence="2 3">
    <name type="scientific">Paramuricea clavata</name>
    <name type="common">Red gorgonian</name>
    <name type="synonym">Violescent sea-whip</name>
    <dbReference type="NCBI Taxonomy" id="317549"/>
    <lineage>
        <taxon>Eukaryota</taxon>
        <taxon>Metazoa</taxon>
        <taxon>Cnidaria</taxon>
        <taxon>Anthozoa</taxon>
        <taxon>Octocorallia</taxon>
        <taxon>Malacalcyonacea</taxon>
        <taxon>Plexauridae</taxon>
        <taxon>Paramuricea</taxon>
    </lineage>
</organism>
<feature type="compositionally biased region" description="Low complexity" evidence="1">
    <location>
        <begin position="48"/>
        <end position="57"/>
    </location>
</feature>
<sequence>MEPTIRKAFARFLHAAEVISQEAGKKLDNNKSRVANTSSVRSRRSRTSVKTGSTRSSLHSERRIAMAEAAAAKEQAEYDRLIAQMEKDRKQCEAQEEEDDSYSGKSSRKASVEPLERTKAWVENQPPFESDVVRMIKREVNDEFNQTLPHPIGHRSERHHIYETQEPSRVVQQCMGAIATTNEKLTASLAKLSLPKCHPDVFSGDATMFHPWKSAFKGMTESCNVTPENEMNYLCMYTTGEPRKLVNSYRKRRHKDLTNAFLTRLRESARFGEYDKKKLQAFSDLCSDVVSQVSQLPGLACLNYPNAIRPILYNLPESLRNRWDKQVVEFTQKNKDAYPDFTVFASMIEKQSLLKNHPNVTAFEKRGKGDRRKPFIPPLIPPEDPLHTVLAGETKTEDEEVKEKHCPFHKCIGHTLSECKSFAQKTLEEKTQWIKEEKLCFRCLVAGHIANQCKSKVKCGKCSSERHPTLLHKEKWNNDARSKEITSARMSIGCNADRNVCCSKTDRRRRVYTIVDEQSNTSMISPELADGLGISGPKEKYLLSTCSGSKETRFGRRVPGLMVTPVKGKPLELPTLIECDNIPKDKSEIPSPEFAMKYTHLLSIADEIPSLDSRAEVQLLIGRNAPELLKVRAFCNGPNGTLWAHKLAVGWTICGQACVDRQGGPIHVGTHRTIYYDPPRQTHFEQDDVSTLQRDAKPKQDKVTQERSHTMS</sequence>